<dbReference type="Gene3D" id="1.10.287.70">
    <property type="match status" value="1"/>
</dbReference>
<keyword evidence="2" id="KW-0813">Transport</keyword>
<feature type="transmembrane region" description="Helical" evidence="11">
    <location>
        <begin position="159"/>
        <end position="177"/>
    </location>
</feature>
<feature type="transmembrane region" description="Helical" evidence="11">
    <location>
        <begin position="303"/>
        <end position="325"/>
    </location>
</feature>
<comment type="subcellular location">
    <subcellularLocation>
        <location evidence="1">Membrane</location>
        <topology evidence="1">Multi-pass membrane protein</topology>
    </subcellularLocation>
</comment>
<feature type="domain" description="Ion transport" evidence="12">
    <location>
        <begin position="155"/>
        <end position="407"/>
    </location>
</feature>
<evidence type="ECO:0000313" key="13">
    <source>
        <dbReference type="Ensembl" id="ENSSSCP00035002139.1"/>
    </source>
</evidence>
<dbReference type="Proteomes" id="UP000694720">
    <property type="component" value="Unplaced"/>
</dbReference>
<keyword evidence="7" id="KW-0406">Ion transport</keyword>
<evidence type="ECO:0000256" key="9">
    <source>
        <dbReference type="ARBA" id="ARBA00023303"/>
    </source>
</evidence>
<evidence type="ECO:0000256" key="11">
    <source>
        <dbReference type="SAM" id="Phobius"/>
    </source>
</evidence>
<protein>
    <recommendedName>
        <fullName evidence="12">Ion transport domain-containing protein</fullName>
    </recommendedName>
</protein>
<evidence type="ECO:0000256" key="2">
    <source>
        <dbReference type="ARBA" id="ARBA00022448"/>
    </source>
</evidence>
<evidence type="ECO:0000256" key="8">
    <source>
        <dbReference type="ARBA" id="ARBA00023136"/>
    </source>
</evidence>
<accession>A0A8D0YLD3</accession>
<feature type="transmembrane region" description="Helical" evidence="11">
    <location>
        <begin position="76"/>
        <end position="96"/>
    </location>
</feature>
<feature type="transmembrane region" description="Helical" evidence="11">
    <location>
        <begin position="27"/>
        <end position="48"/>
    </location>
</feature>
<evidence type="ECO:0000256" key="1">
    <source>
        <dbReference type="ARBA" id="ARBA00004141"/>
    </source>
</evidence>
<proteinExistence type="predicted"/>
<dbReference type="PANTHER" id="PTHR10117:SF7">
    <property type="entry name" value="SHORT TRANSIENT RECEPTOR POTENTIAL CHANNEL 6"/>
    <property type="match status" value="1"/>
</dbReference>
<organism evidence="13 14">
    <name type="scientific">Sus scrofa</name>
    <name type="common">Pig</name>
    <dbReference type="NCBI Taxonomy" id="9823"/>
    <lineage>
        <taxon>Eukaryota</taxon>
        <taxon>Metazoa</taxon>
        <taxon>Chordata</taxon>
        <taxon>Craniata</taxon>
        <taxon>Vertebrata</taxon>
        <taxon>Euteleostomi</taxon>
        <taxon>Mammalia</taxon>
        <taxon>Eutheria</taxon>
        <taxon>Laurasiatheria</taxon>
        <taxon>Artiodactyla</taxon>
        <taxon>Suina</taxon>
        <taxon>Suidae</taxon>
        <taxon>Sus</taxon>
    </lineage>
</organism>
<evidence type="ECO:0000259" key="12">
    <source>
        <dbReference type="Pfam" id="PF00520"/>
    </source>
</evidence>
<evidence type="ECO:0000313" key="14">
    <source>
        <dbReference type="Proteomes" id="UP000694720"/>
    </source>
</evidence>
<name>A0A8D0YLD3_PIG</name>
<dbReference type="NCBIfam" id="TIGR00870">
    <property type="entry name" value="trp"/>
    <property type="match status" value="1"/>
</dbReference>
<feature type="coiled-coil region" evidence="10">
    <location>
        <begin position="528"/>
        <end position="563"/>
    </location>
</feature>
<dbReference type="GO" id="GO:0016020">
    <property type="term" value="C:membrane"/>
    <property type="evidence" value="ECO:0007669"/>
    <property type="project" value="UniProtKB-SubCell"/>
</dbReference>
<dbReference type="GO" id="GO:0005262">
    <property type="term" value="F:calcium channel activity"/>
    <property type="evidence" value="ECO:0007669"/>
    <property type="project" value="UniProtKB-KW"/>
</dbReference>
<evidence type="ECO:0000256" key="3">
    <source>
        <dbReference type="ARBA" id="ARBA00022568"/>
    </source>
</evidence>
<sequence>LHLFFNSNNIFFMGKSRTKHENTGNEFMLGLFLIMLLNVLSLPCQFVAHPNCQQQLLSIWYENLSGLRQQTMAVKFLVVLAVAIGLPFLALIYWFAPCSKMGKIMRGPFMKFVAHAASFTIFLGLLVMNAADRFEGTKLLPNETSTDNAKQLFRMKTSCFSWMEMLIISWVIGMIWAECKEIWTQGPKEYLFELWNMLDFGMLAIFAASFIARFMAFWHASKAQSIIDANDTLKDLTKVTLGDNVKYYNLARIKWDPSDPQIISEGLYAIAVVLSFSRIAYILPANESFGPLQISLGRTVKDIFKFMVIFIMVFVAFMIGMFNLYSYYIGAKQNEAFTTVEESFKTLFWAIFGLSEVKSVVINYNHKFIENIGYVLYGVYNVTMVIVLLNMLIAMINSSFQEIEDDADVEWKFARAKLWFSYFEEGRTLPVPFNLVPSPKSLFYLLLRLKKWISELFQGHKKGFQEDAEMNKFGHSKQSSIRSSEDFHLNNFNNPPRQYQKIMKRLIKRYVLQAQIDKESDEVNEGELKEIKQDISSLRYELLEEKSQNSEDLAELIRKLGEKLSMRPNQEESNR</sequence>
<evidence type="ECO:0000256" key="7">
    <source>
        <dbReference type="ARBA" id="ARBA00023065"/>
    </source>
</evidence>
<feature type="transmembrane region" description="Helical" evidence="11">
    <location>
        <begin position="372"/>
        <end position="393"/>
    </location>
</feature>
<keyword evidence="9" id="KW-0407">Ion channel</keyword>
<evidence type="ECO:0000256" key="4">
    <source>
        <dbReference type="ARBA" id="ARBA00022673"/>
    </source>
</evidence>
<evidence type="ECO:0000256" key="5">
    <source>
        <dbReference type="ARBA" id="ARBA00022692"/>
    </source>
</evidence>
<dbReference type="Ensembl" id="ENSSSCT00035006040.1">
    <property type="protein sequence ID" value="ENSSSCP00035002139.1"/>
    <property type="gene ID" value="ENSSSCG00035004778.1"/>
</dbReference>
<evidence type="ECO:0000256" key="10">
    <source>
        <dbReference type="SAM" id="Coils"/>
    </source>
</evidence>
<keyword evidence="6 11" id="KW-1133">Transmembrane helix</keyword>
<dbReference type="InterPro" id="IPR002153">
    <property type="entry name" value="TRPC_channel"/>
</dbReference>
<feature type="transmembrane region" description="Helical" evidence="11">
    <location>
        <begin position="262"/>
        <end position="283"/>
    </location>
</feature>
<dbReference type="AlphaFoldDB" id="A0A8D0YLD3"/>
<keyword evidence="10" id="KW-0175">Coiled coil</keyword>
<reference evidence="13" key="1">
    <citation type="submission" date="2025-08" db="UniProtKB">
        <authorList>
            <consortium name="Ensembl"/>
        </authorList>
    </citation>
    <scope>IDENTIFICATION</scope>
</reference>
<keyword evidence="5 11" id="KW-0812">Transmembrane</keyword>
<evidence type="ECO:0000256" key="6">
    <source>
        <dbReference type="ARBA" id="ARBA00022989"/>
    </source>
</evidence>
<keyword evidence="3" id="KW-0106">Calcium</keyword>
<feature type="transmembrane region" description="Helical" evidence="11">
    <location>
        <begin position="108"/>
        <end position="128"/>
    </location>
</feature>
<dbReference type="PRINTS" id="PR01647">
    <property type="entry name" value="TRPCHANNEL6"/>
</dbReference>
<dbReference type="Pfam" id="PF00520">
    <property type="entry name" value="Ion_trans"/>
    <property type="match status" value="1"/>
</dbReference>
<dbReference type="InterPro" id="IPR005821">
    <property type="entry name" value="Ion_trans_dom"/>
</dbReference>
<dbReference type="FunFam" id="1.10.287.70:FF:000041">
    <property type="entry name" value="Transient receptor potential cation channel subfamily C member 7"/>
    <property type="match status" value="1"/>
</dbReference>
<keyword evidence="3" id="KW-0109">Calcium transport</keyword>
<keyword evidence="8 11" id="KW-0472">Membrane</keyword>
<feature type="transmembrane region" description="Helical" evidence="11">
    <location>
        <begin position="197"/>
        <end position="216"/>
    </location>
</feature>
<keyword evidence="4" id="KW-0107">Calcium channel</keyword>
<dbReference type="PRINTS" id="PR01097">
    <property type="entry name" value="TRNSRECEPTRP"/>
</dbReference>
<dbReference type="InterPro" id="IPR005462">
    <property type="entry name" value="TRPC6_channel"/>
</dbReference>
<dbReference type="PANTHER" id="PTHR10117">
    <property type="entry name" value="TRANSIENT RECEPTOR POTENTIAL CHANNEL"/>
    <property type="match status" value="1"/>
</dbReference>